<proteinExistence type="predicted"/>
<protein>
    <submittedName>
        <fullName evidence="2">DNA-binding protein VF530</fullName>
    </submittedName>
</protein>
<keyword evidence="3" id="KW-1185">Reference proteome</keyword>
<organism evidence="2 3">
    <name type="scientific">Venatoribacter cucullus</name>
    <dbReference type="NCBI Taxonomy" id="2661630"/>
    <lineage>
        <taxon>Bacteria</taxon>
        <taxon>Pseudomonadati</taxon>
        <taxon>Pseudomonadota</taxon>
        <taxon>Gammaproteobacteria</taxon>
        <taxon>Oceanospirillales</taxon>
        <taxon>Oceanospirillaceae</taxon>
        <taxon>Venatoribacter</taxon>
    </lineage>
</organism>
<dbReference type="Proteomes" id="UP000596074">
    <property type="component" value="Chromosome"/>
</dbReference>
<feature type="compositionally biased region" description="Low complexity" evidence="1">
    <location>
        <begin position="95"/>
        <end position="109"/>
    </location>
</feature>
<evidence type="ECO:0000313" key="3">
    <source>
        <dbReference type="Proteomes" id="UP000596074"/>
    </source>
</evidence>
<dbReference type="KEGG" id="vcw:GJQ55_10250"/>
<dbReference type="InterPro" id="IPR018668">
    <property type="entry name" value="DNA-binding_VF530-like"/>
</dbReference>
<sequence>MTLSPADNASAGAAKDPLHGVTLEQLLTRLVQELGWATLGDLVRINCFRSNPGIKSSLNFLRRTPWARAQTEAVYIGWVQGEDVAAIRTRLKSMAAAGPAKSKPAPGKKNTAKAAVNPWHKHPG</sequence>
<dbReference type="Pfam" id="PF09905">
    <property type="entry name" value="VF530"/>
    <property type="match status" value="1"/>
</dbReference>
<evidence type="ECO:0000313" key="2">
    <source>
        <dbReference type="EMBL" id="QQD24824.1"/>
    </source>
</evidence>
<dbReference type="AlphaFoldDB" id="A0A9X7YPM9"/>
<name>A0A9X7YPM9_9GAMM</name>
<feature type="region of interest" description="Disordered" evidence="1">
    <location>
        <begin position="95"/>
        <end position="124"/>
    </location>
</feature>
<evidence type="ECO:0000256" key="1">
    <source>
        <dbReference type="SAM" id="MobiDB-lite"/>
    </source>
</evidence>
<reference evidence="2 3" key="1">
    <citation type="submission" date="2019-11" db="EMBL/GenBank/DDBJ databases">
        <title>Venatorbacter sp. nov. a predator of Campylobacter and other Gram-negative bacteria.</title>
        <authorList>
            <person name="Saeedi A."/>
            <person name="Cummings N.J."/>
            <person name="Connerton I.F."/>
            <person name="Connerton P.L."/>
        </authorList>
    </citation>
    <scope>NUCLEOTIDE SEQUENCE [LARGE SCALE GENOMIC DNA]</scope>
    <source>
        <strain evidence="2">XL5</strain>
    </source>
</reference>
<dbReference type="Gene3D" id="1.10.720.30">
    <property type="entry name" value="SAP domain"/>
    <property type="match status" value="1"/>
</dbReference>
<dbReference type="InterPro" id="IPR036361">
    <property type="entry name" value="SAP_dom_sf"/>
</dbReference>
<dbReference type="GO" id="GO:0003677">
    <property type="term" value="F:DNA binding"/>
    <property type="evidence" value="ECO:0007669"/>
    <property type="project" value="UniProtKB-KW"/>
</dbReference>
<keyword evidence="2" id="KW-0238">DNA-binding</keyword>
<dbReference type="EMBL" id="CP046056">
    <property type="protein sequence ID" value="QQD24824.1"/>
    <property type="molecule type" value="Genomic_DNA"/>
</dbReference>
<gene>
    <name evidence="2" type="ORF">GJQ55_10250</name>
</gene>
<accession>A0A9X7YPM9</accession>